<dbReference type="InterPro" id="IPR000572">
    <property type="entry name" value="OxRdtase_Mopterin-bd_dom"/>
</dbReference>
<evidence type="ECO:0000313" key="7">
    <source>
        <dbReference type="EMBL" id="MBB4041345.1"/>
    </source>
</evidence>
<dbReference type="Gene3D" id="3.90.420.10">
    <property type="entry name" value="Oxidoreductase, molybdopterin-binding domain"/>
    <property type="match status" value="1"/>
</dbReference>
<evidence type="ECO:0000259" key="5">
    <source>
        <dbReference type="Pfam" id="PF00174"/>
    </source>
</evidence>
<keyword evidence="4" id="KW-0560">Oxidoreductase</keyword>
<evidence type="ECO:0000256" key="3">
    <source>
        <dbReference type="ARBA" id="ARBA00022723"/>
    </source>
</evidence>
<keyword evidence="3" id="KW-0479">Metal-binding</keyword>
<dbReference type="Gene3D" id="2.60.40.650">
    <property type="match status" value="1"/>
</dbReference>
<dbReference type="GO" id="GO:0043546">
    <property type="term" value="F:molybdopterin cofactor binding"/>
    <property type="evidence" value="ECO:0007669"/>
    <property type="project" value="TreeGrafter"/>
</dbReference>
<dbReference type="PANTHER" id="PTHR19372">
    <property type="entry name" value="SULFITE REDUCTASE"/>
    <property type="match status" value="1"/>
</dbReference>
<dbReference type="GO" id="GO:0008482">
    <property type="term" value="F:sulfite oxidase activity"/>
    <property type="evidence" value="ECO:0007669"/>
    <property type="project" value="TreeGrafter"/>
</dbReference>
<dbReference type="SUPFAM" id="SSF81296">
    <property type="entry name" value="E set domains"/>
    <property type="match status" value="1"/>
</dbReference>
<dbReference type="InterPro" id="IPR014756">
    <property type="entry name" value="Ig_E-set"/>
</dbReference>
<protein>
    <submittedName>
        <fullName evidence="7">DMSO/TMAO reductase YedYZ molybdopterin-dependent catalytic subunit</fullName>
    </submittedName>
</protein>
<evidence type="ECO:0000256" key="1">
    <source>
        <dbReference type="ARBA" id="ARBA00001924"/>
    </source>
</evidence>
<sequence>MQKSVQDKPEIGFDLFRKEGLSLLGETPLVAETPEELLDDDTTPIARFFVRNNGLLPPPVSDPETWRLTIDGEVERPLDLTLAGLKSRFPHKTLRMVLECGGNGRSFFEPRAEGNPWTHGGVGCAEWTGVSLKDVLREAGLKESALFTGHFGADPDKQGSRAHQAMSRGVPIAKALEEHTLLVWAMNGEPLPFLHGGPLRLIVPGWPGSLSQKWLTRIWIRDREHDGPGMTGLSYRMPVRPLAPGSDGRGVETRILESMPVRSIVTAPADGSVLPAGTRSLDVRGAAWAGDDEVARVEVTVDGGATWTAATMTPPRNRYDWVRWQASLALPGDGFYEIFARATDSRGRAQPFRAANWNPNGYGCNVMHRVAVTVGPEA</sequence>
<dbReference type="CDD" id="cd02110">
    <property type="entry name" value="SO_family_Moco_dimer"/>
    <property type="match status" value="1"/>
</dbReference>
<keyword evidence="2" id="KW-0500">Molybdenum</keyword>
<dbReference type="PANTHER" id="PTHR19372:SF7">
    <property type="entry name" value="SULFITE OXIDASE, MITOCHONDRIAL"/>
    <property type="match status" value="1"/>
</dbReference>
<evidence type="ECO:0000256" key="2">
    <source>
        <dbReference type="ARBA" id="ARBA00022505"/>
    </source>
</evidence>
<name>A0A7W6IH14_9HYPH</name>
<dbReference type="AlphaFoldDB" id="A0A7W6IH14"/>
<dbReference type="GO" id="GO:0006790">
    <property type="term" value="P:sulfur compound metabolic process"/>
    <property type="evidence" value="ECO:0007669"/>
    <property type="project" value="TreeGrafter"/>
</dbReference>
<proteinExistence type="predicted"/>
<dbReference type="PRINTS" id="PR00407">
    <property type="entry name" value="EUMOPTERIN"/>
</dbReference>
<dbReference type="InterPro" id="IPR008335">
    <property type="entry name" value="Mopterin_OxRdtase_euk"/>
</dbReference>
<dbReference type="GO" id="GO:0020037">
    <property type="term" value="F:heme binding"/>
    <property type="evidence" value="ECO:0007669"/>
    <property type="project" value="TreeGrafter"/>
</dbReference>
<keyword evidence="8" id="KW-1185">Reference proteome</keyword>
<feature type="domain" description="Oxidoreductase molybdopterin-binding" evidence="5">
    <location>
        <begin position="57"/>
        <end position="227"/>
    </location>
</feature>
<dbReference type="GO" id="GO:0030151">
    <property type="term" value="F:molybdenum ion binding"/>
    <property type="evidence" value="ECO:0007669"/>
    <property type="project" value="InterPro"/>
</dbReference>
<dbReference type="RefSeq" id="WP_027316718.1">
    <property type="nucleotide sequence ID" value="NZ_JACIDC010000010.1"/>
</dbReference>
<evidence type="ECO:0000313" key="8">
    <source>
        <dbReference type="Proteomes" id="UP000519439"/>
    </source>
</evidence>
<gene>
    <name evidence="7" type="ORF">GGR34_003015</name>
</gene>
<dbReference type="InterPro" id="IPR005066">
    <property type="entry name" value="MoCF_OxRdtse_dimer"/>
</dbReference>
<dbReference type="Proteomes" id="UP000519439">
    <property type="component" value="Unassembled WGS sequence"/>
</dbReference>
<dbReference type="SUPFAM" id="SSF56524">
    <property type="entry name" value="Oxidoreductase molybdopterin-binding domain"/>
    <property type="match status" value="1"/>
</dbReference>
<comment type="caution">
    <text evidence="7">The sequence shown here is derived from an EMBL/GenBank/DDBJ whole genome shotgun (WGS) entry which is preliminary data.</text>
</comment>
<dbReference type="Pfam" id="PF03404">
    <property type="entry name" value="Mo-co_dimer"/>
    <property type="match status" value="1"/>
</dbReference>
<dbReference type="EMBL" id="JACIDC010000010">
    <property type="protein sequence ID" value="MBB4041345.1"/>
    <property type="molecule type" value="Genomic_DNA"/>
</dbReference>
<evidence type="ECO:0000259" key="6">
    <source>
        <dbReference type="Pfam" id="PF03404"/>
    </source>
</evidence>
<comment type="cofactor">
    <cofactor evidence="1">
        <name>Mo-molybdopterin</name>
        <dbReference type="ChEBI" id="CHEBI:71302"/>
    </cofactor>
</comment>
<reference evidence="7 8" key="1">
    <citation type="submission" date="2020-08" db="EMBL/GenBank/DDBJ databases">
        <title>Genomic Encyclopedia of Type Strains, Phase IV (KMG-IV): sequencing the most valuable type-strain genomes for metagenomic binning, comparative biology and taxonomic classification.</title>
        <authorList>
            <person name="Goeker M."/>
        </authorList>
    </citation>
    <scope>NUCLEOTIDE SEQUENCE [LARGE SCALE GENOMIC DNA]</scope>
    <source>
        <strain evidence="7 8">DSM 15743</strain>
    </source>
</reference>
<accession>A0A7W6IH14</accession>
<feature type="domain" description="Moybdenum cofactor oxidoreductase dimerisation" evidence="6">
    <location>
        <begin position="256"/>
        <end position="374"/>
    </location>
</feature>
<evidence type="ECO:0000256" key="4">
    <source>
        <dbReference type="ARBA" id="ARBA00023002"/>
    </source>
</evidence>
<dbReference type="Pfam" id="PF00174">
    <property type="entry name" value="Oxidored_molyb"/>
    <property type="match status" value="1"/>
</dbReference>
<dbReference type="InterPro" id="IPR036374">
    <property type="entry name" value="OxRdtase_Mopterin-bd_sf"/>
</dbReference>
<organism evidence="7 8">
    <name type="scientific">Microvirga flocculans</name>
    <dbReference type="NCBI Taxonomy" id="217168"/>
    <lineage>
        <taxon>Bacteria</taxon>
        <taxon>Pseudomonadati</taxon>
        <taxon>Pseudomonadota</taxon>
        <taxon>Alphaproteobacteria</taxon>
        <taxon>Hyphomicrobiales</taxon>
        <taxon>Methylobacteriaceae</taxon>
        <taxon>Microvirga</taxon>
    </lineage>
</organism>